<evidence type="ECO:0000256" key="4">
    <source>
        <dbReference type="ARBA" id="ARBA00011738"/>
    </source>
</evidence>
<dbReference type="PRINTS" id="PR00076">
    <property type="entry name" value="6PGDHDRGNASE"/>
</dbReference>
<dbReference type="PANTHER" id="PTHR11811">
    <property type="entry name" value="6-PHOSPHOGLUCONATE DEHYDROGENASE"/>
    <property type="match status" value="1"/>
</dbReference>
<dbReference type="EMBL" id="LGRX02015756">
    <property type="protein sequence ID" value="KAK3263067.1"/>
    <property type="molecule type" value="Genomic_DNA"/>
</dbReference>
<dbReference type="InterPro" id="IPR006115">
    <property type="entry name" value="6PGDH_NADP-bd"/>
</dbReference>
<accession>A0AAE0FNV8</accession>
<comment type="function">
    <text evidence="1 12">Catalyzes the oxidative decarboxylation of 6-phosphogluconate to ribulose 5-phosphate and CO(2), with concomitant reduction of NADP to NADPH.</text>
</comment>
<feature type="binding site" description="in other chain" evidence="14">
    <location>
        <position position="202"/>
    </location>
    <ligand>
        <name>substrate</name>
        <note>ligand shared between dimeric partners</note>
    </ligand>
</feature>
<evidence type="ECO:0000256" key="11">
    <source>
        <dbReference type="ARBA" id="ARBA00048640"/>
    </source>
</evidence>
<keyword evidence="7 12" id="KW-0521">NADP</keyword>
<dbReference type="Pfam" id="PF03446">
    <property type="entry name" value="NAD_binding_2"/>
    <property type="match status" value="1"/>
</dbReference>
<comment type="pathway">
    <text evidence="2 12 15">Carbohydrate degradation; pentose phosphate pathway; D-ribulose 5-phosphate from D-glucose 6-phosphate (oxidative stage): step 3/3.</text>
</comment>
<dbReference type="FunFam" id="1.20.5.320:FF:000001">
    <property type="entry name" value="6-phosphogluconate dehydrogenase, decarboxylating"/>
    <property type="match status" value="1"/>
</dbReference>
<evidence type="ECO:0000256" key="13">
    <source>
        <dbReference type="PIRSR" id="PIRSR000109-1"/>
    </source>
</evidence>
<evidence type="ECO:0000313" key="17">
    <source>
        <dbReference type="EMBL" id="KAK3263067.1"/>
    </source>
</evidence>
<dbReference type="GO" id="GO:0006098">
    <property type="term" value="P:pentose-phosphate shunt"/>
    <property type="evidence" value="ECO:0007669"/>
    <property type="project" value="UniProtKB-KW"/>
</dbReference>
<sequence length="494" mass="54289">MNEFGVFGMGTMGQNLALNIAERGFRVSAYNRPDKFQARIWEALERAKIEGSKEGKSMMIEAYTSLPDFVSSLTSPRRILLSIPSGRPVDDTLEALAQLLSKGDVVIDSGNEHFIQTERRSKMMLEKYQIHHMGMGVSGGEYGARNGPSLMPGGTKESWQRVSDVLLAIAAKAGPNNESCVKWVGPGGSGHYVKMVHNGIEYADMQFIAEAYDFMRHIYGMGNIEIAAVFSNWNKGRLRSYLFEITSEILIKEDDQQSGNFLLDAILDQSGQKGTGKWTVQEAANIGMAVPSISAALEARFTSARKAERVMCDKVYSRVVPPISVRGHVGATAKKAGLEALEEALYASKILAYAQGFTMIKAASDEFKWNICLSDLALIWRGGCIIRANLLNGISAAFKQVPDSPSLLFDSSFAEELFTAQKGLRQVVLEAVGEGLAMPGLASSLSYFDSMRRSRCPANMIQAQRDYFGAHTFKRIDKDGSFHATWARPVNSKL</sequence>
<dbReference type="InterPro" id="IPR006114">
    <property type="entry name" value="6PGDH_C"/>
</dbReference>
<evidence type="ECO:0000256" key="3">
    <source>
        <dbReference type="ARBA" id="ARBA00008419"/>
    </source>
</evidence>
<feature type="binding site" description="in other chain" evidence="14">
    <location>
        <begin position="197"/>
        <end position="198"/>
    </location>
    <ligand>
        <name>substrate</name>
        <note>ligand shared between dimeric partners</note>
    </ligand>
</feature>
<dbReference type="InterPro" id="IPR036291">
    <property type="entry name" value="NAD(P)-bd_dom_sf"/>
</dbReference>
<keyword evidence="18" id="KW-1185">Reference proteome</keyword>
<dbReference type="Gene3D" id="3.40.50.720">
    <property type="entry name" value="NAD(P)-binding Rossmann-like Domain"/>
    <property type="match status" value="1"/>
</dbReference>
<organism evidence="17 18">
    <name type="scientific">Cymbomonas tetramitiformis</name>
    <dbReference type="NCBI Taxonomy" id="36881"/>
    <lineage>
        <taxon>Eukaryota</taxon>
        <taxon>Viridiplantae</taxon>
        <taxon>Chlorophyta</taxon>
        <taxon>Pyramimonadophyceae</taxon>
        <taxon>Pyramimonadales</taxon>
        <taxon>Pyramimonadaceae</taxon>
        <taxon>Cymbomonas</taxon>
    </lineage>
</organism>
<feature type="binding site" description="in other chain" evidence="14">
    <location>
        <position position="273"/>
    </location>
    <ligand>
        <name>substrate</name>
        <note>ligand shared between dimeric partners</note>
    </ligand>
</feature>
<evidence type="ECO:0000256" key="10">
    <source>
        <dbReference type="ARBA" id="ARBA00023126"/>
    </source>
</evidence>
<reference evidence="17 18" key="1">
    <citation type="journal article" date="2015" name="Genome Biol. Evol.">
        <title>Comparative Genomics of a Bacterivorous Green Alga Reveals Evolutionary Causalities and Consequences of Phago-Mixotrophic Mode of Nutrition.</title>
        <authorList>
            <person name="Burns J.A."/>
            <person name="Paasch A."/>
            <person name="Narechania A."/>
            <person name="Kim E."/>
        </authorList>
    </citation>
    <scope>NUCLEOTIDE SEQUENCE [LARGE SCALE GENOMIC DNA]</scope>
    <source>
        <strain evidence="17 18">PLY_AMNH</strain>
    </source>
</reference>
<protein>
    <recommendedName>
        <fullName evidence="6 12">6-phosphogluconate dehydrogenase, decarboxylating</fullName>
        <ecNumber evidence="5 12">1.1.1.44</ecNumber>
    </recommendedName>
</protein>
<evidence type="ECO:0000259" key="16">
    <source>
        <dbReference type="SMART" id="SM01350"/>
    </source>
</evidence>
<evidence type="ECO:0000256" key="2">
    <source>
        <dbReference type="ARBA" id="ARBA00004874"/>
    </source>
</evidence>
<dbReference type="Gene3D" id="1.20.5.320">
    <property type="entry name" value="6-Phosphogluconate Dehydrogenase, domain 3"/>
    <property type="match status" value="1"/>
</dbReference>
<evidence type="ECO:0000256" key="8">
    <source>
        <dbReference type="ARBA" id="ARBA00023002"/>
    </source>
</evidence>
<evidence type="ECO:0000256" key="12">
    <source>
        <dbReference type="PIRNR" id="PIRNR000109"/>
    </source>
</evidence>
<dbReference type="GO" id="GO:0004616">
    <property type="term" value="F:phosphogluconate dehydrogenase (decarboxylating) activity"/>
    <property type="evidence" value="ECO:0007669"/>
    <property type="project" value="UniProtKB-EC"/>
</dbReference>
<feature type="active site" description="Proton donor" evidence="13">
    <location>
        <position position="201"/>
    </location>
</feature>
<dbReference type="InterPro" id="IPR006113">
    <property type="entry name" value="6PGDH_Gnd/GntZ"/>
</dbReference>
<comment type="catalytic activity">
    <reaction evidence="11 12 15">
        <text>6-phospho-D-gluconate + NADP(+) = D-ribulose 5-phosphate + CO2 + NADPH</text>
        <dbReference type="Rhea" id="RHEA:10116"/>
        <dbReference type="ChEBI" id="CHEBI:16526"/>
        <dbReference type="ChEBI" id="CHEBI:57783"/>
        <dbReference type="ChEBI" id="CHEBI:58121"/>
        <dbReference type="ChEBI" id="CHEBI:58349"/>
        <dbReference type="ChEBI" id="CHEBI:58759"/>
        <dbReference type="EC" id="1.1.1.44"/>
    </reaction>
</comment>
<evidence type="ECO:0000256" key="1">
    <source>
        <dbReference type="ARBA" id="ARBA00002526"/>
    </source>
</evidence>
<dbReference type="SUPFAM" id="SSF48179">
    <property type="entry name" value="6-phosphogluconate dehydrogenase C-terminal domain-like"/>
    <property type="match status" value="1"/>
</dbReference>
<dbReference type="EC" id="1.1.1.44" evidence="5 12"/>
<evidence type="ECO:0000256" key="15">
    <source>
        <dbReference type="RuleBase" id="RU000485"/>
    </source>
</evidence>
<proteinExistence type="inferred from homology"/>
<feature type="binding site" description="in other chain" evidence="14">
    <location>
        <position position="300"/>
    </location>
    <ligand>
        <name>substrate</name>
        <note>ligand shared between dimeric partners</note>
    </ligand>
</feature>
<keyword evidence="8 12" id="KW-0560">Oxidoreductase</keyword>
<gene>
    <name evidence="17" type="ORF">CYMTET_28107</name>
</gene>
<feature type="domain" description="6-phosphogluconate dehydrogenase C-terminal" evidence="16">
    <location>
        <begin position="190"/>
        <end position="487"/>
    </location>
</feature>
<dbReference type="InterPro" id="IPR013328">
    <property type="entry name" value="6PGD_dom2"/>
</dbReference>
<dbReference type="Proteomes" id="UP001190700">
    <property type="component" value="Unassembled WGS sequence"/>
</dbReference>
<dbReference type="GO" id="GO:0050661">
    <property type="term" value="F:NADP binding"/>
    <property type="evidence" value="ECO:0007669"/>
    <property type="project" value="InterPro"/>
</dbReference>
<dbReference type="SMART" id="SM01350">
    <property type="entry name" value="6PGD"/>
    <property type="match status" value="1"/>
</dbReference>
<dbReference type="PROSITE" id="PS00461">
    <property type="entry name" value="6PGD"/>
    <property type="match status" value="1"/>
</dbReference>
<keyword evidence="9 15" id="KW-0311">Gluconate utilization</keyword>
<evidence type="ECO:0000313" key="18">
    <source>
        <dbReference type="Proteomes" id="UP001190700"/>
    </source>
</evidence>
<comment type="subunit">
    <text evidence="4 12">Homodimer.</text>
</comment>
<evidence type="ECO:0000256" key="9">
    <source>
        <dbReference type="ARBA" id="ARBA00023064"/>
    </source>
</evidence>
<dbReference type="SUPFAM" id="SSF51735">
    <property type="entry name" value="NAD(P)-binding Rossmann-fold domains"/>
    <property type="match status" value="1"/>
</dbReference>
<dbReference type="Pfam" id="PF00393">
    <property type="entry name" value="6PGD"/>
    <property type="match status" value="1"/>
</dbReference>
<dbReference type="GO" id="GO:0019521">
    <property type="term" value="P:D-gluconate metabolic process"/>
    <property type="evidence" value="ECO:0007669"/>
    <property type="project" value="UniProtKB-KW"/>
</dbReference>
<evidence type="ECO:0000256" key="7">
    <source>
        <dbReference type="ARBA" id="ARBA00022857"/>
    </source>
</evidence>
<feature type="binding site" evidence="14">
    <location>
        <position position="465"/>
    </location>
    <ligand>
        <name>substrate</name>
        <note>ligand shared between dimeric partners</note>
    </ligand>
</feature>
<dbReference type="AlphaFoldDB" id="A0AAE0FNV8"/>
<dbReference type="NCBIfam" id="NF006765">
    <property type="entry name" value="PRK09287.1"/>
    <property type="match status" value="1"/>
</dbReference>
<feature type="binding site" evidence="14">
    <location>
        <position position="471"/>
    </location>
    <ligand>
        <name>substrate</name>
        <note>ligand shared between dimeric partners</note>
    </ligand>
</feature>
<evidence type="ECO:0000256" key="14">
    <source>
        <dbReference type="PIRSR" id="PIRSR000109-2"/>
    </source>
</evidence>
<comment type="similarity">
    <text evidence="3 12 15">Belongs to the 6-phosphogluconate dehydrogenase family.</text>
</comment>
<comment type="caution">
    <text evidence="17">The sequence shown here is derived from an EMBL/GenBank/DDBJ whole genome shotgun (WGS) entry which is preliminary data.</text>
</comment>
<dbReference type="Gene3D" id="1.10.1040.10">
    <property type="entry name" value="N-(1-d-carboxylethyl)-l-norvaline Dehydrogenase, domain 2"/>
    <property type="match status" value="1"/>
</dbReference>
<evidence type="ECO:0000256" key="6">
    <source>
        <dbReference type="ARBA" id="ARBA00018193"/>
    </source>
</evidence>
<feature type="binding site" description="in other chain" evidence="14">
    <location>
        <position position="111"/>
    </location>
    <ligand>
        <name>substrate</name>
        <note>ligand shared between dimeric partners</note>
    </ligand>
</feature>
<name>A0AAE0FNV8_9CHLO</name>
<feature type="active site" description="Proton acceptor" evidence="13">
    <location>
        <position position="194"/>
    </location>
</feature>
<evidence type="ECO:0000256" key="5">
    <source>
        <dbReference type="ARBA" id="ARBA00013011"/>
    </source>
</evidence>
<keyword evidence="10 12" id="KW-0570">Pentose shunt</keyword>
<dbReference type="InterPro" id="IPR006183">
    <property type="entry name" value="Pgluconate_DH"/>
</dbReference>
<feature type="binding site" description="in other chain" evidence="14">
    <location>
        <begin position="138"/>
        <end position="140"/>
    </location>
    <ligand>
        <name>substrate</name>
        <note>ligand shared between dimeric partners</note>
    </ligand>
</feature>
<dbReference type="InterPro" id="IPR006184">
    <property type="entry name" value="6PGdom_BS"/>
</dbReference>
<dbReference type="PIRSF" id="PIRSF000109">
    <property type="entry name" value="6PGD"/>
    <property type="match status" value="1"/>
</dbReference>
<dbReference type="FunFam" id="1.10.1040.10:FF:000032">
    <property type="entry name" value="6-phosphogluconate dehydrogenase, decarboxylating"/>
    <property type="match status" value="1"/>
</dbReference>
<dbReference type="InterPro" id="IPR008927">
    <property type="entry name" value="6-PGluconate_DH-like_C_sf"/>
</dbReference>
<dbReference type="NCBIfam" id="TIGR00873">
    <property type="entry name" value="gnd"/>
    <property type="match status" value="1"/>
</dbReference>